<dbReference type="NCBIfam" id="TIGR02327">
    <property type="entry name" value="int_mem_ywzB"/>
    <property type="match status" value="1"/>
</dbReference>
<comment type="caution">
    <text evidence="2">The sequence shown here is derived from an EMBL/GenBank/DDBJ whole genome shotgun (WGS) entry which is preliminary data.</text>
</comment>
<evidence type="ECO:0000256" key="1">
    <source>
        <dbReference type="SAM" id="Phobius"/>
    </source>
</evidence>
<dbReference type="AlphaFoldDB" id="A0A2P8HHV4"/>
<proteinExistence type="predicted"/>
<dbReference type="EMBL" id="PYAV01000006">
    <property type="protein sequence ID" value="PSL45771.1"/>
    <property type="molecule type" value="Genomic_DNA"/>
</dbReference>
<sequence>MMVGEVGQQAVVHIFVTLFVLVLVWWSLQSFKFELFVRDPASPQGRVLYVLVVVALTYAVSQFLLDYVNWSLMLQYLF</sequence>
<evidence type="ECO:0000313" key="3">
    <source>
        <dbReference type="Proteomes" id="UP000242310"/>
    </source>
</evidence>
<protein>
    <submittedName>
        <fullName evidence="2">Putative integral membrane protein (TIGR02327 family)</fullName>
    </submittedName>
</protein>
<dbReference type="InterPro" id="IPR009526">
    <property type="entry name" value="DUF1146"/>
</dbReference>
<name>A0A2P8HHV4_9BACI</name>
<gene>
    <name evidence="2" type="ORF">B0H94_10626</name>
</gene>
<dbReference type="Proteomes" id="UP000242310">
    <property type="component" value="Unassembled WGS sequence"/>
</dbReference>
<keyword evidence="3" id="KW-1185">Reference proteome</keyword>
<keyword evidence="1" id="KW-0812">Transmembrane</keyword>
<accession>A0A2P8HHV4</accession>
<keyword evidence="1" id="KW-0472">Membrane</keyword>
<keyword evidence="1" id="KW-1133">Transmembrane helix</keyword>
<dbReference type="RefSeq" id="WP_245893922.1">
    <property type="nucleotide sequence ID" value="NZ_PYAV01000006.1"/>
</dbReference>
<evidence type="ECO:0000313" key="2">
    <source>
        <dbReference type="EMBL" id="PSL45771.1"/>
    </source>
</evidence>
<feature type="transmembrane region" description="Helical" evidence="1">
    <location>
        <begin position="6"/>
        <end position="26"/>
    </location>
</feature>
<dbReference type="Pfam" id="PF06612">
    <property type="entry name" value="DUF1146"/>
    <property type="match status" value="1"/>
</dbReference>
<feature type="transmembrane region" description="Helical" evidence="1">
    <location>
        <begin position="47"/>
        <end position="65"/>
    </location>
</feature>
<reference evidence="2 3" key="1">
    <citation type="submission" date="2018-03" db="EMBL/GenBank/DDBJ databases">
        <title>Genomic Encyclopedia of Type Strains, Phase III (KMG-III): the genomes of soil and plant-associated and newly described type strains.</title>
        <authorList>
            <person name="Whitman W."/>
        </authorList>
    </citation>
    <scope>NUCLEOTIDE SEQUENCE [LARGE SCALE GENOMIC DNA]</scope>
    <source>
        <strain evidence="2 3">CGMCC 1.07653</strain>
    </source>
</reference>
<organism evidence="2 3">
    <name type="scientific">Salsuginibacillus halophilus</name>
    <dbReference type="NCBI Taxonomy" id="517424"/>
    <lineage>
        <taxon>Bacteria</taxon>
        <taxon>Bacillati</taxon>
        <taxon>Bacillota</taxon>
        <taxon>Bacilli</taxon>
        <taxon>Bacillales</taxon>
        <taxon>Bacillaceae</taxon>
        <taxon>Salsuginibacillus</taxon>
    </lineage>
</organism>